<evidence type="ECO:0000256" key="1">
    <source>
        <dbReference type="ARBA" id="ARBA00022448"/>
    </source>
</evidence>
<dbReference type="AlphaFoldDB" id="A0A3S0P9D1"/>
<organism evidence="5 6">
    <name type="scientific">Prevotella koreensis</name>
    <dbReference type="NCBI Taxonomy" id="2490854"/>
    <lineage>
        <taxon>Bacteria</taxon>
        <taxon>Pseudomonadati</taxon>
        <taxon>Bacteroidota</taxon>
        <taxon>Bacteroidia</taxon>
        <taxon>Bacteroidales</taxon>
        <taxon>Prevotellaceae</taxon>
        <taxon>Prevotella</taxon>
    </lineage>
</organism>
<dbReference type="Pfam" id="PF00005">
    <property type="entry name" value="ABC_tran"/>
    <property type="match status" value="1"/>
</dbReference>
<evidence type="ECO:0000256" key="3">
    <source>
        <dbReference type="ARBA" id="ARBA00022840"/>
    </source>
</evidence>
<evidence type="ECO:0000259" key="4">
    <source>
        <dbReference type="PROSITE" id="PS50893"/>
    </source>
</evidence>
<dbReference type="SMART" id="SM00382">
    <property type="entry name" value="AAA"/>
    <property type="match status" value="1"/>
</dbReference>
<dbReference type="InterPro" id="IPR027417">
    <property type="entry name" value="P-loop_NTPase"/>
</dbReference>
<dbReference type="EMBL" id="RYYU01000001">
    <property type="protein sequence ID" value="RUL60152.1"/>
    <property type="molecule type" value="Genomic_DNA"/>
</dbReference>
<dbReference type="Proteomes" id="UP000278983">
    <property type="component" value="Unassembled WGS sequence"/>
</dbReference>
<name>A0A3S0P9D1_9BACT</name>
<evidence type="ECO:0000313" key="5">
    <source>
        <dbReference type="EMBL" id="RUL60152.1"/>
    </source>
</evidence>
<evidence type="ECO:0000313" key="6">
    <source>
        <dbReference type="Proteomes" id="UP000278983"/>
    </source>
</evidence>
<dbReference type="PANTHER" id="PTHR43023">
    <property type="entry name" value="PROTEIN TRIGALACTOSYLDIACYLGLYCEROL 3, CHLOROPLASTIC"/>
    <property type="match status" value="1"/>
</dbReference>
<dbReference type="SUPFAM" id="SSF52540">
    <property type="entry name" value="P-loop containing nucleoside triphosphate hydrolases"/>
    <property type="match status" value="1"/>
</dbReference>
<reference evidence="5 6" key="1">
    <citation type="submission" date="2018-12" db="EMBL/GenBank/DDBJ databases">
        <title>Genome sequencing of Prevotella sp. KCOM 3155 (= JS262).</title>
        <authorList>
            <person name="Kook J.-K."/>
            <person name="Park S.-N."/>
            <person name="Lim Y.K."/>
        </authorList>
    </citation>
    <scope>NUCLEOTIDE SEQUENCE [LARGE SCALE GENOMIC DNA]</scope>
    <source>
        <strain evidence="5 6">KCOM 3155</strain>
    </source>
</reference>
<dbReference type="InterPro" id="IPR017871">
    <property type="entry name" value="ABC_transporter-like_CS"/>
</dbReference>
<dbReference type="GO" id="GO:0005524">
    <property type="term" value="F:ATP binding"/>
    <property type="evidence" value="ECO:0007669"/>
    <property type="project" value="UniProtKB-KW"/>
</dbReference>
<dbReference type="InterPro" id="IPR003439">
    <property type="entry name" value="ABC_transporter-like_ATP-bd"/>
</dbReference>
<proteinExistence type="predicted"/>
<dbReference type="OrthoDB" id="9802264at2"/>
<sequence length="258" mass="29155">MIEIKNLYKSFGDKEVLKDVNATFSNGKTNLIIGQSGSGKTVLMKNIVGLLEPTSGEILYDGRDFVAMSKREKVMLRREMGMIFQSAALFDSIPVLENVMFPLDMFSSMTLRERTKRAEECLDRVNLLDAKDKFPGELSGGMQKRVAIARAIALNPKYLFCDEPNSGLDPKTSLVIDELLHSITQEYNTTTIINTHDMNSVMGIGENIIFIYKGNSAWTGNKDEIMTSDNKKLNDFIFASDLFKKVKKEEMRELHDKE</sequence>
<dbReference type="CDD" id="cd03261">
    <property type="entry name" value="ABC_Org_Solvent_Resistant"/>
    <property type="match status" value="1"/>
</dbReference>
<keyword evidence="3 5" id="KW-0067">ATP-binding</keyword>
<dbReference type="PROSITE" id="PS50893">
    <property type="entry name" value="ABC_TRANSPORTER_2"/>
    <property type="match status" value="1"/>
</dbReference>
<comment type="caution">
    <text evidence="5">The sequence shown here is derived from an EMBL/GenBank/DDBJ whole genome shotgun (WGS) entry which is preliminary data.</text>
</comment>
<dbReference type="Gene3D" id="3.40.50.300">
    <property type="entry name" value="P-loop containing nucleotide triphosphate hydrolases"/>
    <property type="match status" value="1"/>
</dbReference>
<dbReference type="RefSeq" id="WP_126679245.1">
    <property type="nucleotide sequence ID" value="NZ_CAUTUZ010000023.1"/>
</dbReference>
<keyword evidence="2" id="KW-0547">Nucleotide-binding</keyword>
<dbReference type="InterPro" id="IPR003593">
    <property type="entry name" value="AAA+_ATPase"/>
</dbReference>
<dbReference type="PROSITE" id="PS00211">
    <property type="entry name" value="ABC_TRANSPORTER_1"/>
    <property type="match status" value="1"/>
</dbReference>
<protein>
    <submittedName>
        <fullName evidence="5">ABC transporter ATP-binding protein</fullName>
    </submittedName>
</protein>
<gene>
    <name evidence="5" type="ORF">EHV08_10650</name>
</gene>
<evidence type="ECO:0000256" key="2">
    <source>
        <dbReference type="ARBA" id="ARBA00022741"/>
    </source>
</evidence>
<keyword evidence="6" id="KW-1185">Reference proteome</keyword>
<dbReference type="GO" id="GO:0016887">
    <property type="term" value="F:ATP hydrolysis activity"/>
    <property type="evidence" value="ECO:0007669"/>
    <property type="project" value="InterPro"/>
</dbReference>
<dbReference type="PANTHER" id="PTHR43023:SF6">
    <property type="entry name" value="INTERMEMBRANE PHOSPHOLIPID TRANSPORT SYSTEM ATP-BINDING PROTEIN MLAF"/>
    <property type="match status" value="1"/>
</dbReference>
<keyword evidence="1" id="KW-0813">Transport</keyword>
<accession>A0A3S0P9D1</accession>
<feature type="domain" description="ABC transporter" evidence="4">
    <location>
        <begin position="2"/>
        <end position="238"/>
    </location>
</feature>